<evidence type="ECO:0000256" key="1">
    <source>
        <dbReference type="SAM" id="SignalP"/>
    </source>
</evidence>
<protein>
    <submittedName>
        <fullName evidence="2">Uncharacterized protein</fullName>
    </submittedName>
</protein>
<reference evidence="2 3" key="1">
    <citation type="journal article" date="2021" name="BMC Genomics">
        <title>Datura genome reveals duplications of psychoactive alkaloid biosynthetic genes and high mutation rate following tissue culture.</title>
        <authorList>
            <person name="Rajewski A."/>
            <person name="Carter-House D."/>
            <person name="Stajich J."/>
            <person name="Litt A."/>
        </authorList>
    </citation>
    <scope>NUCLEOTIDE SEQUENCE [LARGE SCALE GENOMIC DNA]</scope>
    <source>
        <strain evidence="2">AR-01</strain>
    </source>
</reference>
<evidence type="ECO:0000313" key="2">
    <source>
        <dbReference type="EMBL" id="MCD7452939.1"/>
    </source>
</evidence>
<feature type="chain" id="PRO_5045601287" evidence="1">
    <location>
        <begin position="30"/>
        <end position="100"/>
    </location>
</feature>
<feature type="signal peptide" evidence="1">
    <location>
        <begin position="1"/>
        <end position="29"/>
    </location>
</feature>
<name>A0ABS8S265_DATST</name>
<accession>A0ABS8S265</accession>
<keyword evidence="3" id="KW-1185">Reference proteome</keyword>
<dbReference type="EMBL" id="JACEIK010000230">
    <property type="protein sequence ID" value="MCD7452939.1"/>
    <property type="molecule type" value="Genomic_DNA"/>
</dbReference>
<organism evidence="2 3">
    <name type="scientific">Datura stramonium</name>
    <name type="common">Jimsonweed</name>
    <name type="synonym">Common thornapple</name>
    <dbReference type="NCBI Taxonomy" id="4076"/>
    <lineage>
        <taxon>Eukaryota</taxon>
        <taxon>Viridiplantae</taxon>
        <taxon>Streptophyta</taxon>
        <taxon>Embryophyta</taxon>
        <taxon>Tracheophyta</taxon>
        <taxon>Spermatophyta</taxon>
        <taxon>Magnoliopsida</taxon>
        <taxon>eudicotyledons</taxon>
        <taxon>Gunneridae</taxon>
        <taxon>Pentapetalae</taxon>
        <taxon>asterids</taxon>
        <taxon>lamiids</taxon>
        <taxon>Solanales</taxon>
        <taxon>Solanaceae</taxon>
        <taxon>Solanoideae</taxon>
        <taxon>Datureae</taxon>
        <taxon>Datura</taxon>
    </lineage>
</organism>
<sequence length="100" mass="11054">MEKGRGSCGELRKALSLVLSVLMVSSGEEEEVTGCERRGGRREPVEGGGVRRFVAALLPLLAMERKERGGSAAKMEVLSEEKGEGFWRVVYSWEREEPVV</sequence>
<dbReference type="Proteomes" id="UP000823775">
    <property type="component" value="Unassembled WGS sequence"/>
</dbReference>
<keyword evidence="1" id="KW-0732">Signal</keyword>
<proteinExistence type="predicted"/>
<feature type="non-terminal residue" evidence="2">
    <location>
        <position position="100"/>
    </location>
</feature>
<comment type="caution">
    <text evidence="2">The sequence shown here is derived from an EMBL/GenBank/DDBJ whole genome shotgun (WGS) entry which is preliminary data.</text>
</comment>
<evidence type="ECO:0000313" key="3">
    <source>
        <dbReference type="Proteomes" id="UP000823775"/>
    </source>
</evidence>
<gene>
    <name evidence="2" type="ORF">HAX54_018908</name>
</gene>